<gene>
    <name evidence="1" type="ORF">Pint_34735</name>
</gene>
<comment type="caution">
    <text evidence="1">The sequence shown here is derived from an EMBL/GenBank/DDBJ whole genome shotgun (WGS) entry which is preliminary data.</text>
</comment>
<accession>A0ACC0X6W3</accession>
<name>A0ACC0X6W3_9ROSI</name>
<dbReference type="EMBL" id="CM047749">
    <property type="protein sequence ID" value="KAJ0010581.1"/>
    <property type="molecule type" value="Genomic_DNA"/>
</dbReference>
<evidence type="ECO:0000313" key="2">
    <source>
        <dbReference type="Proteomes" id="UP001163603"/>
    </source>
</evidence>
<proteinExistence type="predicted"/>
<sequence length="227" mass="26238">MDSFEINNVKVEKVNAILKHLHLRKLANLFRIIEICVLLVMVSRFSTQLPLAVKNSGKYFKDLTVVLVSPRFVFIIGNAIVVILFVQSGQFPAHDSSRKNTGSDYYEEFVEKSKKTENSHRYEVVYREKQSKCQKNVVSVGTHTSSKTKICRRSQSEKFKSLNGDKSCRELRRLGTEKYKKSTNSEEKVVKNSSPVDDMSNEEFQQMIEAFIARQHKFRITEEHPVI</sequence>
<organism evidence="1 2">
    <name type="scientific">Pistacia integerrima</name>
    <dbReference type="NCBI Taxonomy" id="434235"/>
    <lineage>
        <taxon>Eukaryota</taxon>
        <taxon>Viridiplantae</taxon>
        <taxon>Streptophyta</taxon>
        <taxon>Embryophyta</taxon>
        <taxon>Tracheophyta</taxon>
        <taxon>Spermatophyta</taxon>
        <taxon>Magnoliopsida</taxon>
        <taxon>eudicotyledons</taxon>
        <taxon>Gunneridae</taxon>
        <taxon>Pentapetalae</taxon>
        <taxon>rosids</taxon>
        <taxon>malvids</taxon>
        <taxon>Sapindales</taxon>
        <taxon>Anacardiaceae</taxon>
        <taxon>Pistacia</taxon>
    </lineage>
</organism>
<dbReference type="Proteomes" id="UP001163603">
    <property type="component" value="Chromosome 14"/>
</dbReference>
<protein>
    <submittedName>
        <fullName evidence="1">Uncharacterized protein</fullName>
    </submittedName>
</protein>
<keyword evidence="2" id="KW-1185">Reference proteome</keyword>
<reference evidence="2" key="1">
    <citation type="journal article" date="2023" name="G3 (Bethesda)">
        <title>Genome assembly and association tests identify interacting loci associated with vigor, precocity, and sex in interspecific pistachio rootstocks.</title>
        <authorList>
            <person name="Palmer W."/>
            <person name="Jacygrad E."/>
            <person name="Sagayaradj S."/>
            <person name="Cavanaugh K."/>
            <person name="Han R."/>
            <person name="Bertier L."/>
            <person name="Beede B."/>
            <person name="Kafkas S."/>
            <person name="Golino D."/>
            <person name="Preece J."/>
            <person name="Michelmore R."/>
        </authorList>
    </citation>
    <scope>NUCLEOTIDE SEQUENCE [LARGE SCALE GENOMIC DNA]</scope>
</reference>
<evidence type="ECO:0000313" key="1">
    <source>
        <dbReference type="EMBL" id="KAJ0010581.1"/>
    </source>
</evidence>